<organism evidence="3 4">
    <name type="scientific">Dyadobacter soli</name>
    <dbReference type="NCBI Taxonomy" id="659014"/>
    <lineage>
        <taxon>Bacteria</taxon>
        <taxon>Pseudomonadati</taxon>
        <taxon>Bacteroidota</taxon>
        <taxon>Cytophagia</taxon>
        <taxon>Cytophagales</taxon>
        <taxon>Spirosomataceae</taxon>
        <taxon>Dyadobacter</taxon>
    </lineage>
</organism>
<dbReference type="AlphaFoldDB" id="A0A1G7F2Y6"/>
<keyword evidence="1" id="KW-0175">Coiled coil</keyword>
<dbReference type="Proteomes" id="UP000198748">
    <property type="component" value="Unassembled WGS sequence"/>
</dbReference>
<dbReference type="EMBL" id="FNAN01000006">
    <property type="protein sequence ID" value="SDE70267.1"/>
    <property type="molecule type" value="Genomic_DNA"/>
</dbReference>
<gene>
    <name evidence="3" type="ORF">SAMN04487996_106250</name>
</gene>
<sequence>MKNSSDKKDRLERFVRDNRDGFDTFLPQDSLWSQIESQLHNEIPIVPEKSKKKIRRLSNPYFDWRIAAGVFLALGIGFLVYLNNEYGITRDPNVALKVPAYAREFNQYNVAIDQKREEIIKLARNNPELYKDFSADLESLEANYKNLRSNLSNAPNQEALLEAMVQNLQLQVDLLNQQLEILQRINKVKNDNDKENSDAPVI</sequence>
<dbReference type="STRING" id="659014.SAMN04487996_106250"/>
<evidence type="ECO:0000313" key="4">
    <source>
        <dbReference type="Proteomes" id="UP000198748"/>
    </source>
</evidence>
<feature type="coiled-coil region" evidence="1">
    <location>
        <begin position="130"/>
        <end position="185"/>
    </location>
</feature>
<dbReference type="OrthoDB" id="1120747at2"/>
<proteinExistence type="predicted"/>
<keyword evidence="2" id="KW-0472">Membrane</keyword>
<keyword evidence="2" id="KW-1133">Transmembrane helix</keyword>
<name>A0A1G7F2Y6_9BACT</name>
<keyword evidence="4" id="KW-1185">Reference proteome</keyword>
<dbReference type="RefSeq" id="WP_090149522.1">
    <property type="nucleotide sequence ID" value="NZ_FNAN01000006.1"/>
</dbReference>
<evidence type="ECO:0000256" key="1">
    <source>
        <dbReference type="SAM" id="Coils"/>
    </source>
</evidence>
<reference evidence="4" key="1">
    <citation type="submission" date="2016-10" db="EMBL/GenBank/DDBJ databases">
        <authorList>
            <person name="Varghese N."/>
            <person name="Submissions S."/>
        </authorList>
    </citation>
    <scope>NUCLEOTIDE SEQUENCE [LARGE SCALE GENOMIC DNA]</scope>
    <source>
        <strain evidence="4">DSM 25329</strain>
    </source>
</reference>
<evidence type="ECO:0000256" key="2">
    <source>
        <dbReference type="SAM" id="Phobius"/>
    </source>
</evidence>
<evidence type="ECO:0000313" key="3">
    <source>
        <dbReference type="EMBL" id="SDE70267.1"/>
    </source>
</evidence>
<keyword evidence="2" id="KW-0812">Transmembrane</keyword>
<accession>A0A1G7F2Y6</accession>
<protein>
    <submittedName>
        <fullName evidence="3">Uncharacterized protein</fullName>
    </submittedName>
</protein>
<feature type="transmembrane region" description="Helical" evidence="2">
    <location>
        <begin position="62"/>
        <end position="82"/>
    </location>
</feature>